<keyword evidence="7 8" id="KW-0472">Membrane</keyword>
<comment type="caution">
    <text evidence="10">The sequence shown here is derived from an EMBL/GenBank/DDBJ whole genome shotgun (WGS) entry which is preliminary data.</text>
</comment>
<evidence type="ECO:0000256" key="1">
    <source>
        <dbReference type="ARBA" id="ARBA00004651"/>
    </source>
</evidence>
<feature type="transmembrane region" description="Helical" evidence="8">
    <location>
        <begin position="192"/>
        <end position="212"/>
    </location>
</feature>
<organism evidence="10 11">
    <name type="scientific">Candidatus Kaiserbacteria bacterium RIFOXYD1_FULL_47_14</name>
    <dbReference type="NCBI Taxonomy" id="1798533"/>
    <lineage>
        <taxon>Bacteria</taxon>
        <taxon>Candidatus Kaiseribacteriota</taxon>
    </lineage>
</organism>
<dbReference type="AlphaFoldDB" id="A0A1F6G666"/>
<accession>A0A1F6G666</accession>
<keyword evidence="6 8" id="KW-1133">Transmembrane helix</keyword>
<feature type="transmembrane region" description="Helical" evidence="8">
    <location>
        <begin position="413"/>
        <end position="432"/>
    </location>
</feature>
<feature type="transmembrane region" description="Helical" evidence="8">
    <location>
        <begin position="74"/>
        <end position="92"/>
    </location>
</feature>
<feature type="domain" description="Glycosyltransferase RgtA/B/C/D-like" evidence="9">
    <location>
        <begin position="52"/>
        <end position="205"/>
    </location>
</feature>
<feature type="transmembrane region" description="Helical" evidence="8">
    <location>
        <begin position="384"/>
        <end position="406"/>
    </location>
</feature>
<evidence type="ECO:0000313" key="10">
    <source>
        <dbReference type="EMBL" id="OGG93610.1"/>
    </source>
</evidence>
<dbReference type="InterPro" id="IPR038731">
    <property type="entry name" value="RgtA/B/C-like"/>
</dbReference>
<dbReference type="GO" id="GO:0005886">
    <property type="term" value="C:plasma membrane"/>
    <property type="evidence" value="ECO:0007669"/>
    <property type="project" value="UniProtKB-SubCell"/>
</dbReference>
<name>A0A1F6G666_9BACT</name>
<keyword evidence="2" id="KW-1003">Cell membrane</keyword>
<dbReference type="Pfam" id="PF13231">
    <property type="entry name" value="PMT_2"/>
    <property type="match status" value="1"/>
</dbReference>
<dbReference type="EMBL" id="MFMU01000005">
    <property type="protein sequence ID" value="OGG93610.1"/>
    <property type="molecule type" value="Genomic_DNA"/>
</dbReference>
<gene>
    <name evidence="10" type="ORF">A2609_00405</name>
</gene>
<feature type="transmembrane region" description="Helical" evidence="8">
    <location>
        <begin position="276"/>
        <end position="295"/>
    </location>
</feature>
<dbReference type="InterPro" id="IPR050297">
    <property type="entry name" value="LipidA_mod_glycosyltrf_83"/>
</dbReference>
<dbReference type="GO" id="GO:0009103">
    <property type="term" value="P:lipopolysaccharide biosynthetic process"/>
    <property type="evidence" value="ECO:0007669"/>
    <property type="project" value="UniProtKB-ARBA"/>
</dbReference>
<proteinExistence type="predicted"/>
<evidence type="ECO:0000256" key="2">
    <source>
        <dbReference type="ARBA" id="ARBA00022475"/>
    </source>
</evidence>
<keyword evidence="4" id="KW-0808">Transferase</keyword>
<dbReference type="PANTHER" id="PTHR33908:SF11">
    <property type="entry name" value="MEMBRANE PROTEIN"/>
    <property type="match status" value="1"/>
</dbReference>
<evidence type="ECO:0000256" key="8">
    <source>
        <dbReference type="SAM" id="Phobius"/>
    </source>
</evidence>
<evidence type="ECO:0000259" key="9">
    <source>
        <dbReference type="Pfam" id="PF13231"/>
    </source>
</evidence>
<evidence type="ECO:0000313" key="11">
    <source>
        <dbReference type="Proteomes" id="UP000176867"/>
    </source>
</evidence>
<evidence type="ECO:0000256" key="5">
    <source>
        <dbReference type="ARBA" id="ARBA00022692"/>
    </source>
</evidence>
<evidence type="ECO:0000256" key="6">
    <source>
        <dbReference type="ARBA" id="ARBA00022989"/>
    </source>
</evidence>
<evidence type="ECO:0000256" key="4">
    <source>
        <dbReference type="ARBA" id="ARBA00022679"/>
    </source>
</evidence>
<evidence type="ECO:0000256" key="3">
    <source>
        <dbReference type="ARBA" id="ARBA00022676"/>
    </source>
</evidence>
<dbReference type="STRING" id="1798533.A2609_00405"/>
<evidence type="ECO:0000256" key="7">
    <source>
        <dbReference type="ARBA" id="ARBA00023136"/>
    </source>
</evidence>
<feature type="transmembrane region" description="Helical" evidence="8">
    <location>
        <begin position="243"/>
        <end position="264"/>
    </location>
</feature>
<sequence length="552" mass="61490">MNPRIRLLLVGLLILFVAVRLPGLSVPYQQDEFKTAIAAEAGLSEASAFLTHPPLTALIYRADALVFGGEHMRIIPLLFGFISAILLFYVVRRRFNERVALWSVFLYAVSFYGIWSSLMLDTDGAILPTLFLAALYFYDRIRTNSREKQWIFLLIVTLVTGLLVKLSFVLVVGALVADFLFEKRKELTTKHIAYLGAGGILFIVLTGSVFIAVKFLNPAFALGGMITHILYYVHLSGRNYLQIVIQSIKVIFYLSPILLVPLVFISKSVIKKTTPFLWYLGLGFVFYFILFDFSHGALDKYLMFTTVPLCVVSGAILSQLFASFSLRNHLYSLIAGTILSAVLVALLFVSPEIVPLYPKPAWFSRVMQGNWNMLMSFNGGSGPVGFYMSFLFIACSFIVAGATALAGRIWKSLLGTAAVVIVCTGIAYNAVFMEEFSFGKVYGNVEVVLNSTVAYLKTMSEIKSVDTHNDIGAYQLKQIGKYDGSHFTAAPQFEVGQRSIFPEYKGAFLVIDIPPLYDGFYRDFFKSCKILFVSQSGVITSTVYSSCTWTKE</sequence>
<reference evidence="10 11" key="1">
    <citation type="journal article" date="2016" name="Nat. Commun.">
        <title>Thousands of microbial genomes shed light on interconnected biogeochemical processes in an aquifer system.</title>
        <authorList>
            <person name="Anantharaman K."/>
            <person name="Brown C.T."/>
            <person name="Hug L.A."/>
            <person name="Sharon I."/>
            <person name="Castelle C.J."/>
            <person name="Probst A.J."/>
            <person name="Thomas B.C."/>
            <person name="Singh A."/>
            <person name="Wilkins M.J."/>
            <person name="Karaoz U."/>
            <person name="Brodie E.L."/>
            <person name="Williams K.H."/>
            <person name="Hubbard S.S."/>
            <person name="Banfield J.F."/>
        </authorList>
    </citation>
    <scope>NUCLEOTIDE SEQUENCE [LARGE SCALE GENOMIC DNA]</scope>
</reference>
<protein>
    <recommendedName>
        <fullName evidence="9">Glycosyltransferase RgtA/B/C/D-like domain-containing protein</fullName>
    </recommendedName>
</protein>
<dbReference type="GO" id="GO:0016763">
    <property type="term" value="F:pentosyltransferase activity"/>
    <property type="evidence" value="ECO:0007669"/>
    <property type="project" value="TreeGrafter"/>
</dbReference>
<feature type="transmembrane region" description="Helical" evidence="8">
    <location>
        <begin position="219"/>
        <end position="237"/>
    </location>
</feature>
<keyword evidence="5 8" id="KW-0812">Transmembrane</keyword>
<feature type="transmembrane region" description="Helical" evidence="8">
    <location>
        <begin position="99"/>
        <end position="118"/>
    </location>
</feature>
<feature type="transmembrane region" description="Helical" evidence="8">
    <location>
        <begin position="329"/>
        <end position="349"/>
    </location>
</feature>
<feature type="transmembrane region" description="Helical" evidence="8">
    <location>
        <begin position="124"/>
        <end position="139"/>
    </location>
</feature>
<comment type="subcellular location">
    <subcellularLocation>
        <location evidence="1">Cell membrane</location>
        <topology evidence="1">Multi-pass membrane protein</topology>
    </subcellularLocation>
</comment>
<dbReference type="PANTHER" id="PTHR33908">
    <property type="entry name" value="MANNOSYLTRANSFERASE YKCB-RELATED"/>
    <property type="match status" value="1"/>
</dbReference>
<feature type="transmembrane region" description="Helical" evidence="8">
    <location>
        <begin position="151"/>
        <end position="180"/>
    </location>
</feature>
<dbReference type="Proteomes" id="UP000176867">
    <property type="component" value="Unassembled WGS sequence"/>
</dbReference>
<keyword evidence="3" id="KW-0328">Glycosyltransferase</keyword>
<feature type="transmembrane region" description="Helical" evidence="8">
    <location>
        <begin position="301"/>
        <end position="322"/>
    </location>
</feature>